<dbReference type="RefSeq" id="WP_013401199.1">
    <property type="nucleotide sequence ID" value="NZ_FOJS01000013.1"/>
</dbReference>
<keyword evidence="4 10" id="KW-0418">Kinase</keyword>
<evidence type="ECO:0000256" key="1">
    <source>
        <dbReference type="ARBA" id="ARBA00009156"/>
    </source>
</evidence>
<proteinExistence type="inferred from homology"/>
<dbReference type="InterPro" id="IPR043129">
    <property type="entry name" value="ATPase_NBD"/>
</dbReference>
<dbReference type="PANTHER" id="PTHR10196:SF93">
    <property type="entry name" value="L-RHAMNULOKINASE"/>
    <property type="match status" value="1"/>
</dbReference>
<comment type="similarity">
    <text evidence="1">Belongs to the FGGY kinase family.</text>
</comment>
<keyword evidence="6" id="KW-1015">Disulfide bond</keyword>
<keyword evidence="7" id="KW-0684">Rhamnose metabolism</keyword>
<dbReference type="Pfam" id="PF00370">
    <property type="entry name" value="FGGY_N"/>
    <property type="match status" value="1"/>
</dbReference>
<evidence type="ECO:0000256" key="3">
    <source>
        <dbReference type="ARBA" id="ARBA00022741"/>
    </source>
</evidence>
<accession>A0A1I0T4S2</accession>
<dbReference type="EMBL" id="FOJS01000013">
    <property type="protein sequence ID" value="SFA46784.1"/>
    <property type="molecule type" value="Genomic_DNA"/>
</dbReference>
<dbReference type="GO" id="GO:0008993">
    <property type="term" value="F:rhamnulokinase activity"/>
    <property type="evidence" value="ECO:0007669"/>
    <property type="project" value="InterPro"/>
</dbReference>
<gene>
    <name evidence="10" type="ORF">SAMN05192569_10137</name>
</gene>
<evidence type="ECO:0000256" key="4">
    <source>
        <dbReference type="ARBA" id="ARBA00022777"/>
    </source>
</evidence>
<keyword evidence="5" id="KW-0067">ATP-binding</keyword>
<dbReference type="SUPFAM" id="SSF53067">
    <property type="entry name" value="Actin-like ATPase domain"/>
    <property type="match status" value="2"/>
</dbReference>
<keyword evidence="11" id="KW-1185">Reference proteome</keyword>
<keyword evidence="2" id="KW-0808">Transferase</keyword>
<dbReference type="GO" id="GO:0006071">
    <property type="term" value="P:glycerol metabolic process"/>
    <property type="evidence" value="ECO:0007669"/>
    <property type="project" value="TreeGrafter"/>
</dbReference>
<dbReference type="InterPro" id="IPR018485">
    <property type="entry name" value="FGGY_C"/>
</dbReference>
<evidence type="ECO:0000256" key="6">
    <source>
        <dbReference type="ARBA" id="ARBA00023157"/>
    </source>
</evidence>
<evidence type="ECO:0000256" key="2">
    <source>
        <dbReference type="ARBA" id="ARBA00022679"/>
    </source>
</evidence>
<reference evidence="11" key="1">
    <citation type="submission" date="2016-10" db="EMBL/GenBank/DDBJ databases">
        <authorList>
            <person name="Varghese N."/>
            <person name="Submissions S."/>
        </authorList>
    </citation>
    <scope>NUCLEOTIDE SEQUENCE [LARGE SCALE GENOMIC DNA]</scope>
    <source>
        <strain evidence="11">M1</strain>
    </source>
</reference>
<dbReference type="GO" id="GO:0019301">
    <property type="term" value="P:rhamnose catabolic process"/>
    <property type="evidence" value="ECO:0007669"/>
    <property type="project" value="InterPro"/>
</dbReference>
<sequence>MSILAFDLGASSGKVLVGEIKKNKLIVEEIYRFANDPVKIGTHFYWDILRLFHEMKQGLLKSKFLGFHIQSIGIDTWGLDFGLIGSHGELLGNPYHYRDKQSLGMIEKVCDIVPKEEIYFHTGIQFTEVNSIYHLYAMKCSRNPILEKAETLLMIPDLLRYFLTGEKTIEETIASTTQLYNSQSKSWVAPLINKLDLPIEIFPDIVETGTQVGSIRLSICNELHIPKIRVIAVGEHDTASAVAAIPTAEKEFAYLSCGTWSLLGTEIDTPVINRQAMEWNFTNEKGVFNTYRLLKNIMGLWLIQECKRAWERDGDFLTYDEMVDLAFQSKPFRSFIDPDHEMFLNPEHMPKQIQYYCQLTNQPIPRSKNEILRCILESLALKYRFVLERIEKLTNKKFPGLYIVGGGVKNNLLCQFTSNALARPVWAGMEEATAIGNLMVQYISLGEIKDLQEGRMIIQNSFPLKTYEPLDSQLWNDAYEIFKKVIESHN</sequence>
<evidence type="ECO:0000313" key="11">
    <source>
        <dbReference type="Proteomes" id="UP000198650"/>
    </source>
</evidence>
<protein>
    <submittedName>
        <fullName evidence="10">Rhamnulokinase</fullName>
    </submittedName>
</protein>
<dbReference type="Pfam" id="PF02782">
    <property type="entry name" value="FGGY_C"/>
    <property type="match status" value="1"/>
</dbReference>
<evidence type="ECO:0000259" key="9">
    <source>
        <dbReference type="Pfam" id="PF02782"/>
    </source>
</evidence>
<dbReference type="GO" id="GO:0005524">
    <property type="term" value="F:ATP binding"/>
    <property type="evidence" value="ECO:0007669"/>
    <property type="project" value="UniProtKB-KW"/>
</dbReference>
<evidence type="ECO:0000256" key="5">
    <source>
        <dbReference type="ARBA" id="ARBA00022840"/>
    </source>
</evidence>
<dbReference type="Proteomes" id="UP000198650">
    <property type="component" value="Unassembled WGS sequence"/>
</dbReference>
<name>A0A1I0T4S2_9BACL</name>
<dbReference type="CDD" id="cd07771">
    <property type="entry name" value="ASKHA_NBD_FGGY_RhaB-like"/>
    <property type="match status" value="1"/>
</dbReference>
<evidence type="ECO:0000259" key="8">
    <source>
        <dbReference type="Pfam" id="PF00370"/>
    </source>
</evidence>
<evidence type="ECO:0000256" key="7">
    <source>
        <dbReference type="ARBA" id="ARBA00023308"/>
    </source>
</evidence>
<dbReference type="GO" id="GO:0005829">
    <property type="term" value="C:cytosol"/>
    <property type="evidence" value="ECO:0007669"/>
    <property type="project" value="TreeGrafter"/>
</dbReference>
<dbReference type="PANTHER" id="PTHR10196">
    <property type="entry name" value="SUGAR KINASE"/>
    <property type="match status" value="1"/>
</dbReference>
<feature type="domain" description="Carbohydrate kinase FGGY C-terminal" evidence="9">
    <location>
        <begin position="253"/>
        <end position="444"/>
    </location>
</feature>
<feature type="domain" description="Carbohydrate kinase FGGY N-terminal" evidence="8">
    <location>
        <begin position="3"/>
        <end position="242"/>
    </location>
</feature>
<dbReference type="InterPro" id="IPR018484">
    <property type="entry name" value="FGGY_N"/>
</dbReference>
<keyword evidence="3" id="KW-0547">Nucleotide-binding</keyword>
<dbReference type="GO" id="GO:0004370">
    <property type="term" value="F:glycerol kinase activity"/>
    <property type="evidence" value="ECO:0007669"/>
    <property type="project" value="TreeGrafter"/>
</dbReference>
<dbReference type="Gene3D" id="3.30.420.40">
    <property type="match status" value="2"/>
</dbReference>
<dbReference type="AlphaFoldDB" id="A0A1I0T4S2"/>
<dbReference type="InterPro" id="IPR013449">
    <property type="entry name" value="Rhamnulokinase"/>
</dbReference>
<organism evidence="10 11">
    <name type="scientific">Parageobacillus thermantarcticus</name>
    <dbReference type="NCBI Taxonomy" id="186116"/>
    <lineage>
        <taxon>Bacteria</taxon>
        <taxon>Bacillati</taxon>
        <taxon>Bacillota</taxon>
        <taxon>Bacilli</taxon>
        <taxon>Bacillales</taxon>
        <taxon>Anoxybacillaceae</taxon>
        <taxon>Parageobacillus</taxon>
    </lineage>
</organism>
<evidence type="ECO:0000313" key="10">
    <source>
        <dbReference type="EMBL" id="SFA46784.1"/>
    </source>
</evidence>
<dbReference type="OrthoDB" id="9761504at2"/>
<dbReference type="STRING" id="186116.SAMN05192569_10137"/>